<dbReference type="PROSITE" id="PS50166">
    <property type="entry name" value="IMPORTIN_B_NT"/>
    <property type="match status" value="1"/>
</dbReference>
<dbReference type="Pfam" id="PF03810">
    <property type="entry name" value="IBN_N"/>
    <property type="match status" value="1"/>
</dbReference>
<dbReference type="Pfam" id="PF25780">
    <property type="entry name" value="TPR_IPO5"/>
    <property type="match status" value="1"/>
</dbReference>
<dbReference type="SMART" id="SM00913">
    <property type="entry name" value="IBN_N"/>
    <property type="match status" value="1"/>
</dbReference>
<dbReference type="PANTHER" id="PTHR10997">
    <property type="entry name" value="IMPORTIN-7, 8, 11"/>
    <property type="match status" value="1"/>
</dbReference>
<keyword evidence="4" id="KW-0539">Nucleus</keyword>
<evidence type="ECO:0000313" key="6">
    <source>
        <dbReference type="EMBL" id="KAB7498845.1"/>
    </source>
</evidence>
<comment type="subcellular location">
    <subcellularLocation>
        <location evidence="1">Nucleus</location>
    </subcellularLocation>
</comment>
<dbReference type="Proteomes" id="UP000326759">
    <property type="component" value="Unassembled WGS sequence"/>
</dbReference>
<protein>
    <submittedName>
        <fullName evidence="6">Importin-9</fullName>
    </submittedName>
</protein>
<dbReference type="InterPro" id="IPR001494">
    <property type="entry name" value="Importin-beta_N"/>
</dbReference>
<dbReference type="AlphaFoldDB" id="A0A5N5SY38"/>
<dbReference type="InterPro" id="IPR011989">
    <property type="entry name" value="ARM-like"/>
</dbReference>
<evidence type="ECO:0000256" key="4">
    <source>
        <dbReference type="ARBA" id="ARBA00023242"/>
    </source>
</evidence>
<dbReference type="SUPFAM" id="SSF48371">
    <property type="entry name" value="ARM repeat"/>
    <property type="match status" value="1"/>
</dbReference>
<dbReference type="InterPro" id="IPR056840">
    <property type="entry name" value="HEAT_IPO9_central"/>
</dbReference>
<dbReference type="InterPro" id="IPR057672">
    <property type="entry name" value="TPR_IPO4/5"/>
</dbReference>
<evidence type="ECO:0000256" key="2">
    <source>
        <dbReference type="ARBA" id="ARBA00022448"/>
    </source>
</evidence>
<sequence>MATDIGTGLREALIETLNSILSPQTEVRKAAEEQIKILEVTEEFGVHLVELTLNRNGSLLIRQLSSVLLKQYVEAHWCEASEKFRVPVCPDYAKAKIKEMLPHGLYEPISKVRTSVAYAISAIAHWDWPEQWKNLFELLMVALKSGEEAAVHGAMRVLTEFSRDLTDQHIPQVAPVILPEIIRTRGRAVEIFSMIANMICMMAEYNKSHAKTLLHPILPAFMQALVKGLQTPDGFTSDSGLKKEILTALTVLLKSVPKQMGQYLSEILGPVWHTLTNSAMTYVNTVVNNREEADDPTDSDGEVLGFENLIFAIFEFVHVLVETAKHKELIRHALPDLIYYLILYMQITEEQILNWSSNPDTFVEDEDEDSFAYSVRISSQDLLRVLSEELHETCGPSLIMAVTRHLERVETQRSSGDPAWWKGHEAVMLALGSTRELIIIQLSKRKLDFDISNFIQSIVLSDLDPNLSPFLSGRSLWCGSRFCQVLNPEQLNRFLEGTVSALNQSPNPILKVSAVRAVWGFCESLKATGRQAALVPFLPSILDGLVGLATQASSEVLALILETCCIMVSVDSNFSSSHVTRISTLCLAVFIKANNDPVLVQLVQDVVKELSSNPGCSPTIQAKFVPTLTSILVASSDKVPAAMQSVALDMLEVMVRSSSPPLGDSLMNVAFPAVVQRTMQTDDLSTLQNGGECLRAYVSVSPQQVINYRDSEGRTGLEYVIQVASHLLSPMSSESSAAFVGKLITALMRKMSEHLGDKLDQLLRAVLSKLQITAVALAKLLEHGVTTSDSRLQGIIVQGDQVFSHEERIRTRSQKTAQPERWTQVQVLVKIFKLIIYELSNAIDTSMGKEDLNESDEDDAEDGDDDECWIDSIEEGVEGNGGELSDLSYLPSSCFAPSDLDTVDDDEDPDAVSDPIYNLDMQQYLSQFIVTFSQHPAYSAFIPHLNPHEREVLQGIGVQC</sequence>
<dbReference type="GO" id="GO:0005829">
    <property type="term" value="C:cytosol"/>
    <property type="evidence" value="ECO:0007669"/>
    <property type="project" value="TreeGrafter"/>
</dbReference>
<comment type="caution">
    <text evidence="6">The sequence shown here is derived from an EMBL/GenBank/DDBJ whole genome shotgun (WGS) entry which is preliminary data.</text>
</comment>
<dbReference type="PANTHER" id="PTHR10997:SF9">
    <property type="entry name" value="IMPORTIN-9"/>
    <property type="match status" value="1"/>
</dbReference>
<dbReference type="GO" id="GO:0005635">
    <property type="term" value="C:nuclear envelope"/>
    <property type="evidence" value="ECO:0007669"/>
    <property type="project" value="TreeGrafter"/>
</dbReference>
<proteinExistence type="predicted"/>
<evidence type="ECO:0000259" key="5">
    <source>
        <dbReference type="PROSITE" id="PS50166"/>
    </source>
</evidence>
<evidence type="ECO:0000256" key="1">
    <source>
        <dbReference type="ARBA" id="ARBA00004123"/>
    </source>
</evidence>
<evidence type="ECO:0000313" key="7">
    <source>
        <dbReference type="Proteomes" id="UP000326759"/>
    </source>
</evidence>
<reference evidence="6 7" key="1">
    <citation type="journal article" date="2019" name="PLoS Biol.">
        <title>Sex chromosomes control vertical transmission of feminizing Wolbachia symbionts in an isopod.</title>
        <authorList>
            <person name="Becking T."/>
            <person name="Chebbi M.A."/>
            <person name="Giraud I."/>
            <person name="Moumen B."/>
            <person name="Laverre T."/>
            <person name="Caubet Y."/>
            <person name="Peccoud J."/>
            <person name="Gilbert C."/>
            <person name="Cordaux R."/>
        </authorList>
    </citation>
    <scope>NUCLEOTIDE SEQUENCE [LARGE SCALE GENOMIC DNA]</scope>
    <source>
        <strain evidence="6">ANa2</strain>
        <tissue evidence="6">Whole body excluding digestive tract and cuticle</tissue>
    </source>
</reference>
<dbReference type="EMBL" id="SEYY01018933">
    <property type="protein sequence ID" value="KAB7498845.1"/>
    <property type="molecule type" value="Genomic_DNA"/>
</dbReference>
<dbReference type="GO" id="GO:0006606">
    <property type="term" value="P:protein import into nucleus"/>
    <property type="evidence" value="ECO:0007669"/>
    <property type="project" value="TreeGrafter"/>
</dbReference>
<keyword evidence="3" id="KW-0653">Protein transport</keyword>
<dbReference type="OrthoDB" id="431626at2759"/>
<dbReference type="GO" id="GO:0031267">
    <property type="term" value="F:small GTPase binding"/>
    <property type="evidence" value="ECO:0007669"/>
    <property type="project" value="InterPro"/>
</dbReference>
<feature type="domain" description="Importin N-terminal" evidence="5">
    <location>
        <begin position="31"/>
        <end position="107"/>
    </location>
</feature>
<accession>A0A5N5SY38</accession>
<gene>
    <name evidence="6" type="primary">Ipo9</name>
    <name evidence="6" type="ORF">Anas_05068</name>
</gene>
<dbReference type="Gene3D" id="1.25.10.10">
    <property type="entry name" value="Leucine-rich Repeat Variant"/>
    <property type="match status" value="1"/>
</dbReference>
<dbReference type="Pfam" id="PF25018">
    <property type="entry name" value="HEAT_IPO9_c"/>
    <property type="match status" value="1"/>
</dbReference>
<keyword evidence="2" id="KW-0813">Transport</keyword>
<keyword evidence="7" id="KW-1185">Reference proteome</keyword>
<dbReference type="InterPro" id="IPR016024">
    <property type="entry name" value="ARM-type_fold"/>
</dbReference>
<organism evidence="6 7">
    <name type="scientific">Armadillidium nasatum</name>
    <dbReference type="NCBI Taxonomy" id="96803"/>
    <lineage>
        <taxon>Eukaryota</taxon>
        <taxon>Metazoa</taxon>
        <taxon>Ecdysozoa</taxon>
        <taxon>Arthropoda</taxon>
        <taxon>Crustacea</taxon>
        <taxon>Multicrustacea</taxon>
        <taxon>Malacostraca</taxon>
        <taxon>Eumalacostraca</taxon>
        <taxon>Peracarida</taxon>
        <taxon>Isopoda</taxon>
        <taxon>Oniscidea</taxon>
        <taxon>Crinocheta</taxon>
        <taxon>Armadillidiidae</taxon>
        <taxon>Armadillidium</taxon>
    </lineage>
</organism>
<name>A0A5N5SY38_9CRUS</name>
<evidence type="ECO:0000256" key="3">
    <source>
        <dbReference type="ARBA" id="ARBA00022927"/>
    </source>
</evidence>